<dbReference type="Proteomes" id="UP001061958">
    <property type="component" value="Unassembled WGS sequence"/>
</dbReference>
<feature type="region of interest" description="Disordered" evidence="3">
    <location>
        <begin position="210"/>
        <end position="246"/>
    </location>
</feature>
<reference evidence="5" key="1">
    <citation type="journal article" date="2022" name="Proc. Natl. Acad. Sci. U.S.A.">
        <title>Life cycle and functional genomics of the unicellular red alga Galdieria for elucidating algal and plant evolution and industrial use.</title>
        <authorList>
            <person name="Hirooka S."/>
            <person name="Itabashi T."/>
            <person name="Ichinose T.M."/>
            <person name="Onuma R."/>
            <person name="Fujiwara T."/>
            <person name="Yamashita S."/>
            <person name="Jong L.W."/>
            <person name="Tomita R."/>
            <person name="Iwane A.H."/>
            <person name="Miyagishima S.Y."/>
        </authorList>
    </citation>
    <scope>NUCLEOTIDE SEQUENCE</scope>
    <source>
        <strain evidence="5">NBRC 102759</strain>
    </source>
</reference>
<name>A0A9C7UNZ9_9RHOD</name>
<evidence type="ECO:0000256" key="3">
    <source>
        <dbReference type="SAM" id="MobiDB-lite"/>
    </source>
</evidence>
<dbReference type="InterPro" id="IPR041698">
    <property type="entry name" value="Methyltransf_25"/>
</dbReference>
<comment type="caution">
    <text evidence="5">The sequence shown here is derived from an EMBL/GenBank/DDBJ whole genome shotgun (WGS) entry which is preliminary data.</text>
</comment>
<keyword evidence="6" id="KW-1185">Reference proteome</keyword>
<dbReference type="GO" id="GO:0008168">
    <property type="term" value="F:methyltransferase activity"/>
    <property type="evidence" value="ECO:0007669"/>
    <property type="project" value="UniProtKB-KW"/>
</dbReference>
<dbReference type="GO" id="GO:0032259">
    <property type="term" value="P:methylation"/>
    <property type="evidence" value="ECO:0007669"/>
    <property type="project" value="UniProtKB-KW"/>
</dbReference>
<dbReference type="PANTHER" id="PTHR43861:SF1">
    <property type="entry name" value="TRANS-ACONITATE 2-METHYLTRANSFERASE"/>
    <property type="match status" value="1"/>
</dbReference>
<dbReference type="SUPFAM" id="SSF53335">
    <property type="entry name" value="S-adenosyl-L-methionine-dependent methyltransferases"/>
    <property type="match status" value="1"/>
</dbReference>
<dbReference type="PANTHER" id="PTHR43861">
    <property type="entry name" value="TRANS-ACONITATE 2-METHYLTRANSFERASE-RELATED"/>
    <property type="match status" value="1"/>
</dbReference>
<accession>A0A9C7UNZ9</accession>
<feature type="compositionally biased region" description="Basic residues" evidence="3">
    <location>
        <begin position="212"/>
        <end position="232"/>
    </location>
</feature>
<dbReference type="OrthoDB" id="6687at2759"/>
<evidence type="ECO:0000256" key="2">
    <source>
        <dbReference type="ARBA" id="ARBA00022679"/>
    </source>
</evidence>
<organism evidence="5 6">
    <name type="scientific">Galdieria partita</name>
    <dbReference type="NCBI Taxonomy" id="83374"/>
    <lineage>
        <taxon>Eukaryota</taxon>
        <taxon>Rhodophyta</taxon>
        <taxon>Bangiophyceae</taxon>
        <taxon>Galdieriales</taxon>
        <taxon>Galdieriaceae</taxon>
        <taxon>Galdieria</taxon>
    </lineage>
</organism>
<evidence type="ECO:0000256" key="1">
    <source>
        <dbReference type="ARBA" id="ARBA00022603"/>
    </source>
</evidence>
<protein>
    <recommendedName>
        <fullName evidence="4">Methyltransferase domain-containing protein</fullName>
    </recommendedName>
</protein>
<feature type="domain" description="Methyltransferase" evidence="4">
    <location>
        <begin position="106"/>
        <end position="181"/>
    </location>
</feature>
<dbReference type="InterPro" id="IPR029063">
    <property type="entry name" value="SAM-dependent_MTases_sf"/>
</dbReference>
<sequence>MSQAAAAFKRAEEEKWSRAGERRWQLFKRLEKDNATANFFLKNEAIFPGAKVLELACGSGETTLQVAAKVRGYSIPSGQTTGEVVDKLLEMLHPSQNSVKPISQGATGSVVGVDIAKGMLNIFQNRLENTVLKEHVKLVESDIEEYVMPKEHFDVVISQYSIPHFPNAVEVLKNVRQSLVPNTGKFVTVIWGPVPQCDIFSIPKKFLGDPHGHHHHHHHHHHDEQQHHHHHHEHENAHHNDNASVHCHCGSPQHTLKQIETAGFHFTTMEFPVVYDFASASDYLYCLSEMNQGMKEYMGEPGSEKWRQVESYVKENNSIQLPDGSLGIRLNNIAIGIVAEP</sequence>
<evidence type="ECO:0000313" key="6">
    <source>
        <dbReference type="Proteomes" id="UP001061958"/>
    </source>
</evidence>
<reference evidence="5" key="2">
    <citation type="submission" date="2022-01" db="EMBL/GenBank/DDBJ databases">
        <authorList>
            <person name="Hirooka S."/>
            <person name="Miyagishima S.Y."/>
        </authorList>
    </citation>
    <scope>NUCLEOTIDE SEQUENCE</scope>
    <source>
        <strain evidence="5">NBRC 102759</strain>
    </source>
</reference>
<dbReference type="CDD" id="cd02440">
    <property type="entry name" value="AdoMet_MTases"/>
    <property type="match status" value="1"/>
</dbReference>
<evidence type="ECO:0000313" key="5">
    <source>
        <dbReference type="EMBL" id="GJQ10031.1"/>
    </source>
</evidence>
<keyword evidence="2" id="KW-0808">Transferase</keyword>
<dbReference type="AlphaFoldDB" id="A0A9C7UNZ9"/>
<keyword evidence="1" id="KW-0489">Methyltransferase</keyword>
<gene>
    <name evidence="5" type="ORF">GpartN1_g1822.t1</name>
</gene>
<dbReference type="Pfam" id="PF13649">
    <property type="entry name" value="Methyltransf_25"/>
    <property type="match status" value="1"/>
</dbReference>
<proteinExistence type="predicted"/>
<dbReference type="Gene3D" id="3.40.50.150">
    <property type="entry name" value="Vaccinia Virus protein VP39"/>
    <property type="match status" value="1"/>
</dbReference>
<dbReference type="EMBL" id="BQMJ01000013">
    <property type="protein sequence ID" value="GJQ10031.1"/>
    <property type="molecule type" value="Genomic_DNA"/>
</dbReference>
<evidence type="ECO:0000259" key="4">
    <source>
        <dbReference type="Pfam" id="PF13649"/>
    </source>
</evidence>